<gene>
    <name evidence="2" type="ORF">GRI43_02695</name>
</gene>
<dbReference type="AlphaFoldDB" id="A0A6I4V2W1"/>
<proteinExistence type="predicted"/>
<comment type="caution">
    <text evidence="2">The sequence shown here is derived from an EMBL/GenBank/DDBJ whole genome shotgun (WGS) entry which is preliminary data.</text>
</comment>
<feature type="transmembrane region" description="Helical" evidence="1">
    <location>
        <begin position="108"/>
        <end position="132"/>
    </location>
</feature>
<evidence type="ECO:0000313" key="3">
    <source>
        <dbReference type="Proteomes" id="UP000471435"/>
    </source>
</evidence>
<feature type="transmembrane region" description="Helical" evidence="1">
    <location>
        <begin position="138"/>
        <end position="158"/>
    </location>
</feature>
<keyword evidence="1" id="KW-0472">Membrane</keyword>
<sequence length="169" mass="17989">MQLENFFLTTAEIAVVLIGFVTVFLTFVMGGREVGMADRMHSRSLLIGSYPMLVVPLVPIAALHYGASEQQALFAFHLAGAGMMVLVGLTMGLFYLRVGAANWRAIGMVHNVTSWSAGTLSAGVFTAGALGYAPAGNAVVAVILVFVMSATALFSFAAQQMHLFDWKNP</sequence>
<feature type="transmembrane region" description="Helical" evidence="1">
    <location>
        <begin position="6"/>
        <end position="29"/>
    </location>
</feature>
<keyword evidence="3" id="KW-1185">Reference proteome</keyword>
<accession>A0A6I4V2W1</accession>
<dbReference type="RefSeq" id="WP_160729551.1">
    <property type="nucleotide sequence ID" value="NZ_WTYP01000001.1"/>
</dbReference>
<dbReference type="OrthoDB" id="7432382at2"/>
<keyword evidence="1" id="KW-1133">Transmembrane helix</keyword>
<keyword evidence="1" id="KW-0812">Transmembrane</keyword>
<evidence type="ECO:0000256" key="1">
    <source>
        <dbReference type="SAM" id="Phobius"/>
    </source>
</evidence>
<dbReference type="Proteomes" id="UP000471435">
    <property type="component" value="Unassembled WGS sequence"/>
</dbReference>
<reference evidence="2 3" key="1">
    <citation type="submission" date="2019-12" db="EMBL/GenBank/DDBJ databases">
        <title>Genomic-based taxomic classification of the family Erythrobacteraceae.</title>
        <authorList>
            <person name="Xu L."/>
        </authorList>
    </citation>
    <scope>NUCLEOTIDE SEQUENCE [LARGE SCALE GENOMIC DNA]</scope>
    <source>
        <strain evidence="2 3">SW-109</strain>
    </source>
</reference>
<dbReference type="EMBL" id="WTYP01000001">
    <property type="protein sequence ID" value="MXP46302.1"/>
    <property type="molecule type" value="Genomic_DNA"/>
</dbReference>
<evidence type="ECO:0000313" key="2">
    <source>
        <dbReference type="EMBL" id="MXP46302.1"/>
    </source>
</evidence>
<feature type="transmembrane region" description="Helical" evidence="1">
    <location>
        <begin position="50"/>
        <end position="67"/>
    </location>
</feature>
<name>A0A6I4V2W1_9SPHN</name>
<feature type="transmembrane region" description="Helical" evidence="1">
    <location>
        <begin position="73"/>
        <end position="96"/>
    </location>
</feature>
<protein>
    <submittedName>
        <fullName evidence="2">Uncharacterized protein</fullName>
    </submittedName>
</protein>
<organism evidence="2 3">
    <name type="scientific">Pontixanthobacter luteolus</name>
    <dbReference type="NCBI Taxonomy" id="295089"/>
    <lineage>
        <taxon>Bacteria</taxon>
        <taxon>Pseudomonadati</taxon>
        <taxon>Pseudomonadota</taxon>
        <taxon>Alphaproteobacteria</taxon>
        <taxon>Sphingomonadales</taxon>
        <taxon>Erythrobacteraceae</taxon>
        <taxon>Pontixanthobacter</taxon>
    </lineage>
</organism>